<dbReference type="EMBL" id="JAQQWI010000007">
    <property type="protein sequence ID" value="KAK8028405.1"/>
    <property type="molecule type" value="Genomic_DNA"/>
</dbReference>
<protein>
    <submittedName>
        <fullName evidence="1">Uncharacterized protein</fullName>
    </submittedName>
</protein>
<comment type="caution">
    <text evidence="1">The sequence shown here is derived from an EMBL/GenBank/DDBJ whole genome shotgun (WGS) entry which is preliminary data.</text>
</comment>
<keyword evidence="2" id="KW-1185">Reference proteome</keyword>
<evidence type="ECO:0000313" key="1">
    <source>
        <dbReference type="EMBL" id="KAK8028405.1"/>
    </source>
</evidence>
<accession>A0ABR1S999</accession>
<evidence type="ECO:0000313" key="2">
    <source>
        <dbReference type="Proteomes" id="UP001396898"/>
    </source>
</evidence>
<gene>
    <name evidence="1" type="ORF">PG991_005461</name>
</gene>
<organism evidence="1 2">
    <name type="scientific">Apiospora marii</name>
    <dbReference type="NCBI Taxonomy" id="335849"/>
    <lineage>
        <taxon>Eukaryota</taxon>
        <taxon>Fungi</taxon>
        <taxon>Dikarya</taxon>
        <taxon>Ascomycota</taxon>
        <taxon>Pezizomycotina</taxon>
        <taxon>Sordariomycetes</taxon>
        <taxon>Xylariomycetidae</taxon>
        <taxon>Amphisphaeriales</taxon>
        <taxon>Apiosporaceae</taxon>
        <taxon>Apiospora</taxon>
    </lineage>
</organism>
<name>A0ABR1S999_9PEZI</name>
<sequence length="125" mass="15075">MLMNDKERALSRAERSKTQRYQDVHLQEYEYSELEDMKKRIRILKLDSSSIQNPIIDCELFEVEFDENYVPHGVPDKKDDPSFTPFHLQRNEVEYEALSWCWGREAADYAIRIRRGEEKYKLRAK</sequence>
<reference evidence="1 2" key="1">
    <citation type="submission" date="2023-01" db="EMBL/GenBank/DDBJ databases">
        <title>Analysis of 21 Apiospora genomes using comparative genomics revels a genus with tremendous synthesis potential of carbohydrate active enzymes and secondary metabolites.</title>
        <authorList>
            <person name="Sorensen T."/>
        </authorList>
    </citation>
    <scope>NUCLEOTIDE SEQUENCE [LARGE SCALE GENOMIC DNA]</scope>
    <source>
        <strain evidence="1 2">CBS 20057</strain>
    </source>
</reference>
<dbReference type="Proteomes" id="UP001396898">
    <property type="component" value="Unassembled WGS sequence"/>
</dbReference>
<proteinExistence type="predicted"/>